<dbReference type="PANTHER" id="PTHR14143">
    <property type="entry name" value="INTERFERON-INDUCIBLE GTPASE FAMILY MEMBER"/>
    <property type="match status" value="1"/>
</dbReference>
<dbReference type="Proteomes" id="UP000015241">
    <property type="component" value="Unassembled WGS sequence"/>
</dbReference>
<evidence type="ECO:0000259" key="3">
    <source>
        <dbReference type="PROSITE" id="PS51716"/>
    </source>
</evidence>
<dbReference type="STRING" id="743788.S8E2F8"/>
<feature type="compositionally biased region" description="Basic and acidic residues" evidence="2">
    <location>
        <begin position="66"/>
        <end position="124"/>
    </location>
</feature>
<dbReference type="InterPro" id="IPR030385">
    <property type="entry name" value="G_IRG_dom"/>
</dbReference>
<evidence type="ECO:0000313" key="4">
    <source>
        <dbReference type="EMBL" id="EPS98977.1"/>
    </source>
</evidence>
<dbReference type="PANTHER" id="PTHR14143:SF1">
    <property type="entry name" value="IRG-TYPE G DOMAIN-CONTAINING PROTEIN"/>
    <property type="match status" value="1"/>
</dbReference>
<protein>
    <recommendedName>
        <fullName evidence="3">IRG-type G domain-containing protein</fullName>
    </recommendedName>
</protein>
<proteinExistence type="inferred from homology"/>
<evidence type="ECO:0000256" key="1">
    <source>
        <dbReference type="ARBA" id="ARBA00005429"/>
    </source>
</evidence>
<dbReference type="GO" id="GO:0005525">
    <property type="term" value="F:GTP binding"/>
    <property type="evidence" value="ECO:0007669"/>
    <property type="project" value="InterPro"/>
</dbReference>
<comment type="similarity">
    <text evidence="1">Belongs to the TRAFAC class dynamin-like GTPase superfamily. IRG family.</text>
</comment>
<dbReference type="Pfam" id="PF05049">
    <property type="entry name" value="IIGP"/>
    <property type="match status" value="1"/>
</dbReference>
<keyword evidence="5" id="KW-1185">Reference proteome</keyword>
<evidence type="ECO:0000313" key="5">
    <source>
        <dbReference type="Proteomes" id="UP000015241"/>
    </source>
</evidence>
<organism evidence="4 5">
    <name type="scientific">Fomitopsis schrenkii</name>
    <name type="common">Brown rot fungus</name>
    <dbReference type="NCBI Taxonomy" id="2126942"/>
    <lineage>
        <taxon>Eukaryota</taxon>
        <taxon>Fungi</taxon>
        <taxon>Dikarya</taxon>
        <taxon>Basidiomycota</taxon>
        <taxon>Agaricomycotina</taxon>
        <taxon>Agaricomycetes</taxon>
        <taxon>Polyporales</taxon>
        <taxon>Fomitopsis</taxon>
    </lineage>
</organism>
<dbReference type="AlphaFoldDB" id="S8E2F8"/>
<dbReference type="InParanoid" id="S8E2F8"/>
<dbReference type="HOGENOM" id="CLU_034479_0_0_1"/>
<dbReference type="Gene3D" id="3.40.50.300">
    <property type="entry name" value="P-loop containing nucleotide triphosphate hydrolases"/>
    <property type="match status" value="1"/>
</dbReference>
<dbReference type="InterPro" id="IPR007743">
    <property type="entry name" value="Immunity-related_GTPase-like"/>
</dbReference>
<gene>
    <name evidence="4" type="ORF">FOMPIDRAFT_1050976</name>
</gene>
<dbReference type="SUPFAM" id="SSF52540">
    <property type="entry name" value="P-loop containing nucleoside triphosphate hydrolases"/>
    <property type="match status" value="1"/>
</dbReference>
<dbReference type="InterPro" id="IPR027417">
    <property type="entry name" value="P-loop_NTPase"/>
</dbReference>
<name>S8E2F8_FOMSC</name>
<sequence>MLGAFTAGAVAGIGLLGGLFGRNRDDGPVIAELQRRIQQQEKAIDALTAKQAQAEEALRKCEEQRVKYEENARRQEELRVHAEEARERAEEQSRKAEEARRRMEEQKQKAEGDAKHADEERAKAIADAQRAQQEQMKADQARREAEKAAEDAHAAREEAEKNLREGIRPIVIPTQAQFHTTKLRLGYKKGFIHFAVAGIAGSGKSSLINAFRGLRNKDSGAAPTGIVETTSVIARYPDPDPANSFAWYDVPGAGTLTIPDWQYFTDQGLYIFDCIVVLFDSRFTATDVAILRNCVRFQIPTYIVRSKSRQHIENILEDMPNADDDVSDVRAAAREQYISETRASVTKNLHAAGLSEQRVYLVEKEALVQVVKGKQPKECIDERELLHDMLGEIRRRRAAEA</sequence>
<dbReference type="GO" id="GO:0016020">
    <property type="term" value="C:membrane"/>
    <property type="evidence" value="ECO:0007669"/>
    <property type="project" value="InterPro"/>
</dbReference>
<reference evidence="4 5" key="1">
    <citation type="journal article" date="2012" name="Science">
        <title>The Paleozoic origin of enzymatic lignin decomposition reconstructed from 31 fungal genomes.</title>
        <authorList>
            <person name="Floudas D."/>
            <person name="Binder M."/>
            <person name="Riley R."/>
            <person name="Barry K."/>
            <person name="Blanchette R.A."/>
            <person name="Henrissat B."/>
            <person name="Martinez A.T."/>
            <person name="Otillar R."/>
            <person name="Spatafora J.W."/>
            <person name="Yadav J.S."/>
            <person name="Aerts A."/>
            <person name="Benoit I."/>
            <person name="Boyd A."/>
            <person name="Carlson A."/>
            <person name="Copeland A."/>
            <person name="Coutinho P.M."/>
            <person name="de Vries R.P."/>
            <person name="Ferreira P."/>
            <person name="Findley K."/>
            <person name="Foster B."/>
            <person name="Gaskell J."/>
            <person name="Glotzer D."/>
            <person name="Gorecki P."/>
            <person name="Heitman J."/>
            <person name="Hesse C."/>
            <person name="Hori C."/>
            <person name="Igarashi K."/>
            <person name="Jurgens J.A."/>
            <person name="Kallen N."/>
            <person name="Kersten P."/>
            <person name="Kohler A."/>
            <person name="Kuees U."/>
            <person name="Kumar T.K.A."/>
            <person name="Kuo A."/>
            <person name="LaButti K."/>
            <person name="Larrondo L.F."/>
            <person name="Lindquist E."/>
            <person name="Ling A."/>
            <person name="Lombard V."/>
            <person name="Lucas S."/>
            <person name="Lundell T."/>
            <person name="Martin R."/>
            <person name="McLaughlin D.J."/>
            <person name="Morgenstern I."/>
            <person name="Morin E."/>
            <person name="Murat C."/>
            <person name="Nagy L.G."/>
            <person name="Nolan M."/>
            <person name="Ohm R.A."/>
            <person name="Patyshakuliyeva A."/>
            <person name="Rokas A."/>
            <person name="Ruiz-Duenas F.J."/>
            <person name="Sabat G."/>
            <person name="Salamov A."/>
            <person name="Samejima M."/>
            <person name="Schmutz J."/>
            <person name="Slot J.C."/>
            <person name="St John F."/>
            <person name="Stenlid J."/>
            <person name="Sun H."/>
            <person name="Sun S."/>
            <person name="Syed K."/>
            <person name="Tsang A."/>
            <person name="Wiebenga A."/>
            <person name="Young D."/>
            <person name="Pisabarro A."/>
            <person name="Eastwood D.C."/>
            <person name="Martin F."/>
            <person name="Cullen D."/>
            <person name="Grigoriev I.V."/>
            <person name="Hibbett D.S."/>
        </authorList>
    </citation>
    <scope>NUCLEOTIDE SEQUENCE</scope>
    <source>
        <strain evidence="5">FP-58527</strain>
    </source>
</reference>
<feature type="compositionally biased region" description="Basic and acidic residues" evidence="2">
    <location>
        <begin position="136"/>
        <end position="161"/>
    </location>
</feature>
<dbReference type="OrthoDB" id="422720at2759"/>
<dbReference type="eggNOG" id="ENOG502S70P">
    <property type="taxonomic scope" value="Eukaryota"/>
</dbReference>
<feature type="domain" description="IRG-type G" evidence="3">
    <location>
        <begin position="190"/>
        <end position="379"/>
    </location>
</feature>
<evidence type="ECO:0000256" key="2">
    <source>
        <dbReference type="SAM" id="MobiDB-lite"/>
    </source>
</evidence>
<accession>S8E2F8</accession>
<dbReference type="PROSITE" id="PS51716">
    <property type="entry name" value="G_IRG"/>
    <property type="match status" value="1"/>
</dbReference>
<feature type="region of interest" description="Disordered" evidence="2">
    <location>
        <begin position="66"/>
        <end position="161"/>
    </location>
</feature>
<dbReference type="EMBL" id="KE504160">
    <property type="protein sequence ID" value="EPS98977.1"/>
    <property type="molecule type" value="Genomic_DNA"/>
</dbReference>